<sequence>MANSSLSKVNVTIYEPYTLTEPIRFRRYTIFHTEDPEVVDLSISPYFYNLDLFTVSTDLIYGQWHWFSGDIYQLILFVFIGDYTFDIVNERYQKFVEKIHSSIGAVVNGDRVFLENRPQLLKTPVFVRYISSYPKFNKLVTYRQVESYLDKDVVVEIKKGV</sequence>
<protein>
    <submittedName>
        <fullName evidence="2">Staygreen protein</fullName>
    </submittedName>
</protein>
<dbReference type="AlphaFoldDB" id="A0A0C7P8T1"/>
<dbReference type="EMBL" id="CEKZ01000003">
    <property type="protein sequence ID" value="CEQ03049.1"/>
    <property type="molecule type" value="Genomic_DNA"/>
</dbReference>
<dbReference type="Proteomes" id="UP000049127">
    <property type="component" value="Unassembled WGS sequence"/>
</dbReference>
<gene>
    <name evidence="2" type="ORF">R28058_07821</name>
</gene>
<evidence type="ECO:0000259" key="1">
    <source>
        <dbReference type="Pfam" id="PF12638"/>
    </source>
</evidence>
<accession>A0A0C7P8T1</accession>
<dbReference type="RefSeq" id="WP_055334084.1">
    <property type="nucleotide sequence ID" value="NZ_CDNF01000003.1"/>
</dbReference>
<dbReference type="InterPro" id="IPR024438">
    <property type="entry name" value="Staygreen"/>
</dbReference>
<evidence type="ECO:0000313" key="3">
    <source>
        <dbReference type="Proteomes" id="UP000049127"/>
    </source>
</evidence>
<organism evidence="2 3">
    <name type="scientific">Paraclostridium sordellii</name>
    <name type="common">Clostridium sordellii</name>
    <dbReference type="NCBI Taxonomy" id="1505"/>
    <lineage>
        <taxon>Bacteria</taxon>
        <taxon>Bacillati</taxon>
        <taxon>Bacillota</taxon>
        <taxon>Clostridia</taxon>
        <taxon>Peptostreptococcales</taxon>
        <taxon>Peptostreptococcaceae</taxon>
        <taxon>Paraclostridium</taxon>
    </lineage>
</organism>
<reference evidence="3" key="1">
    <citation type="submission" date="2015-01" db="EMBL/GenBank/DDBJ databases">
        <authorList>
            <person name="Aslett M.A."/>
            <person name="De Silva N."/>
        </authorList>
    </citation>
    <scope>NUCLEOTIDE SEQUENCE [LARGE SCALE GENOMIC DNA]</scope>
    <source>
        <strain evidence="3">R28058</strain>
    </source>
</reference>
<feature type="domain" description="Staygreen protein" evidence="1">
    <location>
        <begin position="7"/>
        <end position="146"/>
    </location>
</feature>
<dbReference type="Pfam" id="PF12638">
    <property type="entry name" value="Staygreen"/>
    <property type="match status" value="1"/>
</dbReference>
<proteinExistence type="predicted"/>
<name>A0A0C7P8T1_PARSO</name>
<evidence type="ECO:0000313" key="2">
    <source>
        <dbReference type="EMBL" id="CEQ03049.1"/>
    </source>
</evidence>